<organism evidence="4 5">
    <name type="scientific">Rhizophagus clarus</name>
    <dbReference type="NCBI Taxonomy" id="94130"/>
    <lineage>
        <taxon>Eukaryota</taxon>
        <taxon>Fungi</taxon>
        <taxon>Fungi incertae sedis</taxon>
        <taxon>Mucoromycota</taxon>
        <taxon>Glomeromycotina</taxon>
        <taxon>Glomeromycetes</taxon>
        <taxon>Glomerales</taxon>
        <taxon>Glomeraceae</taxon>
        <taxon>Rhizophagus</taxon>
    </lineage>
</organism>
<dbReference type="PROSITE" id="PS50097">
    <property type="entry name" value="BTB"/>
    <property type="match status" value="1"/>
</dbReference>
<reference evidence="4" key="1">
    <citation type="submission" date="2019-10" db="EMBL/GenBank/DDBJ databases">
        <title>Conservation and host-specific expression of non-tandemly repeated heterogenous ribosome RNA gene in arbuscular mycorrhizal fungi.</title>
        <authorList>
            <person name="Maeda T."/>
            <person name="Kobayashi Y."/>
            <person name="Nakagawa T."/>
            <person name="Ezawa T."/>
            <person name="Yamaguchi K."/>
            <person name="Bino T."/>
            <person name="Nishimoto Y."/>
            <person name="Shigenobu S."/>
            <person name="Kawaguchi M."/>
        </authorList>
    </citation>
    <scope>NUCLEOTIDE SEQUENCE</scope>
    <source>
        <strain evidence="4">HR1</strain>
    </source>
</reference>
<feature type="compositionally biased region" description="Low complexity" evidence="1">
    <location>
        <begin position="276"/>
        <end position="286"/>
    </location>
</feature>
<sequence length="463" mass="54175">MDNKLLPKLSQNLLEILNDEEYYDITIEVGNDPYVKVFRAHMVILHYRSPYLRRILSANKKKNDGTLSFIKLPNISPEIFQIILRYIYGGKLSLKEYDTSDIIKILVSASELSLQELITFENDSFLELQNYCTDLISKKPDDIFNSLSFSSIPEKLLVTIIQSYNLQMSEIQIWERILKWGLAQNPELPSDFRDFSQDDFNKLKNTLQRFIPLIKFHNLTSKEFLDKVFPYDKIFPEDLYKDLLRTYLSLSDPNSKPSNKSEYNTTKETKKKIDPNSKPSNKSESSITKENKETIDSKIITQQHAELISKWIDRLNITDKLISSYEFKLLFRASRDGYSQDAFHKICDNKPRTVTLVKVKNSSEILGGYNPLKWMSDNSYYATKDSFIFSFNNNRIDNYILSRVMDENYAIYNGHLFGPLFGKGDLEILSWRGSFNNKISYEKLIRKTVDKFIVEEFEVFQIV</sequence>
<dbReference type="AlphaFoldDB" id="A0A8H3KUW1"/>
<evidence type="ECO:0000313" key="5">
    <source>
        <dbReference type="Proteomes" id="UP000615446"/>
    </source>
</evidence>
<proteinExistence type="predicted"/>
<dbReference type="Gene3D" id="3.30.710.10">
    <property type="entry name" value="Potassium Channel Kv1.1, Chain A"/>
    <property type="match status" value="1"/>
</dbReference>
<dbReference type="InterPro" id="IPR051481">
    <property type="entry name" value="BTB-POZ/Galectin-3-binding"/>
</dbReference>
<feature type="compositionally biased region" description="Basic and acidic residues" evidence="1">
    <location>
        <begin position="265"/>
        <end position="275"/>
    </location>
</feature>
<accession>A0A8H3KUW1</accession>
<dbReference type="OrthoDB" id="2389974at2759"/>
<dbReference type="SMART" id="SM00584">
    <property type="entry name" value="TLDc"/>
    <property type="match status" value="1"/>
</dbReference>
<name>A0A8H3KUW1_9GLOM</name>
<evidence type="ECO:0000259" key="2">
    <source>
        <dbReference type="PROSITE" id="PS50097"/>
    </source>
</evidence>
<evidence type="ECO:0000259" key="3">
    <source>
        <dbReference type="PROSITE" id="PS51886"/>
    </source>
</evidence>
<dbReference type="InterPro" id="IPR006571">
    <property type="entry name" value="TLDc_dom"/>
</dbReference>
<protein>
    <submittedName>
        <fullName evidence="4">Carbohydrate-binding module family 13 protein</fullName>
    </submittedName>
</protein>
<dbReference type="Pfam" id="PF07534">
    <property type="entry name" value="TLD"/>
    <property type="match status" value="1"/>
</dbReference>
<dbReference type="CDD" id="cd18186">
    <property type="entry name" value="BTB_POZ_ZBTB_KLHL-like"/>
    <property type="match status" value="1"/>
</dbReference>
<evidence type="ECO:0000256" key="1">
    <source>
        <dbReference type="SAM" id="MobiDB-lite"/>
    </source>
</evidence>
<dbReference type="SUPFAM" id="SSF54695">
    <property type="entry name" value="POZ domain"/>
    <property type="match status" value="1"/>
</dbReference>
<comment type="caution">
    <text evidence="4">The sequence shown here is derived from an EMBL/GenBank/DDBJ whole genome shotgun (WGS) entry which is preliminary data.</text>
</comment>
<gene>
    <name evidence="4" type="ORF">RCL2_000377000</name>
</gene>
<dbReference type="PANTHER" id="PTHR24410">
    <property type="entry name" value="HL07962P-RELATED"/>
    <property type="match status" value="1"/>
</dbReference>
<feature type="compositionally biased region" description="Polar residues" evidence="1">
    <location>
        <begin position="253"/>
        <end position="264"/>
    </location>
</feature>
<evidence type="ECO:0000313" key="4">
    <source>
        <dbReference type="EMBL" id="GES76362.1"/>
    </source>
</evidence>
<dbReference type="PANTHER" id="PTHR24410:SF23">
    <property type="entry name" value="BTB DOMAIN-CONTAINING PROTEIN-RELATED"/>
    <property type="match status" value="1"/>
</dbReference>
<dbReference type="Gene3D" id="1.25.40.420">
    <property type="match status" value="1"/>
</dbReference>
<dbReference type="SMART" id="SM00225">
    <property type="entry name" value="BTB"/>
    <property type="match status" value="1"/>
</dbReference>
<dbReference type="InterPro" id="IPR000210">
    <property type="entry name" value="BTB/POZ_dom"/>
</dbReference>
<dbReference type="Proteomes" id="UP000615446">
    <property type="component" value="Unassembled WGS sequence"/>
</dbReference>
<dbReference type="PROSITE" id="PS51886">
    <property type="entry name" value="TLDC"/>
    <property type="match status" value="1"/>
</dbReference>
<feature type="region of interest" description="Disordered" evidence="1">
    <location>
        <begin position="253"/>
        <end position="291"/>
    </location>
</feature>
<dbReference type="InterPro" id="IPR011333">
    <property type="entry name" value="SKP1/BTB/POZ_sf"/>
</dbReference>
<dbReference type="Pfam" id="PF00651">
    <property type="entry name" value="BTB"/>
    <property type="match status" value="1"/>
</dbReference>
<feature type="domain" description="BTB" evidence="2">
    <location>
        <begin position="23"/>
        <end position="96"/>
    </location>
</feature>
<dbReference type="EMBL" id="BLAL01000020">
    <property type="protein sequence ID" value="GES76362.1"/>
    <property type="molecule type" value="Genomic_DNA"/>
</dbReference>
<feature type="domain" description="TLDc" evidence="3">
    <location>
        <begin position="298"/>
        <end position="463"/>
    </location>
</feature>